<keyword evidence="1" id="KW-0812">Transmembrane</keyword>
<keyword evidence="3" id="KW-1185">Reference proteome</keyword>
<gene>
    <name evidence="2" type="ORF">BI350_07310</name>
</gene>
<proteinExistence type="predicted"/>
<evidence type="ECO:0000256" key="1">
    <source>
        <dbReference type="SAM" id="Phobius"/>
    </source>
</evidence>
<dbReference type="RefSeq" id="WP_075527496.1">
    <property type="nucleotide sequence ID" value="NZ_CP017560.1"/>
</dbReference>
<feature type="transmembrane region" description="Helical" evidence="1">
    <location>
        <begin position="45"/>
        <end position="66"/>
    </location>
</feature>
<dbReference type="Proteomes" id="UP000185746">
    <property type="component" value="Chromosome"/>
</dbReference>
<keyword evidence="1" id="KW-1133">Transmembrane helix</keyword>
<dbReference type="EMBL" id="CP017560">
    <property type="protein sequence ID" value="AOV07364.1"/>
    <property type="molecule type" value="Genomic_DNA"/>
</dbReference>
<organism evidence="2 3">
    <name type="scientific">Sporosarcina ureilytica</name>
    <dbReference type="NCBI Taxonomy" id="298596"/>
    <lineage>
        <taxon>Bacteria</taxon>
        <taxon>Bacillati</taxon>
        <taxon>Bacillota</taxon>
        <taxon>Bacilli</taxon>
        <taxon>Bacillales</taxon>
        <taxon>Caryophanaceae</taxon>
        <taxon>Sporosarcina</taxon>
    </lineage>
</organism>
<reference evidence="2 3" key="1">
    <citation type="submission" date="2016-09" db="EMBL/GenBank/DDBJ databases">
        <title>Complete genome sequence of the Lysinibacillus sphaericus LMG 22257, a specie of Bacillus with ureolytic activity that can effectively biodeposit calcium carbonate.</title>
        <authorList>
            <person name="Yan W."/>
        </authorList>
    </citation>
    <scope>NUCLEOTIDE SEQUENCE [LARGE SCALE GENOMIC DNA]</scope>
    <source>
        <strain evidence="2 3">LMG 22257</strain>
    </source>
</reference>
<evidence type="ECO:0000313" key="3">
    <source>
        <dbReference type="Proteomes" id="UP000185746"/>
    </source>
</evidence>
<dbReference type="AlphaFoldDB" id="A0A1D8JF74"/>
<feature type="transmembrane region" description="Helical" evidence="1">
    <location>
        <begin position="6"/>
        <end position="33"/>
    </location>
</feature>
<dbReference type="KEGG" id="surl:BI350_07310"/>
<keyword evidence="1" id="KW-0472">Membrane</keyword>
<accession>A0A1D8JF74</accession>
<name>A0A1D8JF74_9BACL</name>
<protein>
    <submittedName>
        <fullName evidence="2">Uncharacterized protein</fullName>
    </submittedName>
</protein>
<sequence>MEFFIVYLLMSFFSIVIVYITIHSLIKAFNIAINRREISKQKYRFLVSSSILVGLSIATVLPFGYYKLVETIW</sequence>
<evidence type="ECO:0000313" key="2">
    <source>
        <dbReference type="EMBL" id="AOV07364.1"/>
    </source>
</evidence>